<dbReference type="Proteomes" id="UP001604277">
    <property type="component" value="Unassembled WGS sequence"/>
</dbReference>
<comment type="caution">
    <text evidence="1">The sequence shown here is derived from an EMBL/GenBank/DDBJ whole genome shotgun (WGS) entry which is preliminary data.</text>
</comment>
<gene>
    <name evidence="1" type="ORF">Fot_52789</name>
</gene>
<reference evidence="2" key="1">
    <citation type="submission" date="2024-07" db="EMBL/GenBank/DDBJ databases">
        <title>Two chromosome-level genome assemblies of Korean endemic species Abeliophyllum distichum and Forsythia ovata (Oleaceae).</title>
        <authorList>
            <person name="Jang H."/>
        </authorList>
    </citation>
    <scope>NUCLEOTIDE SEQUENCE [LARGE SCALE GENOMIC DNA]</scope>
</reference>
<dbReference type="EMBL" id="JBFOLJ010000019">
    <property type="protein sequence ID" value="KAL2463133.1"/>
    <property type="molecule type" value="Genomic_DNA"/>
</dbReference>
<evidence type="ECO:0000313" key="1">
    <source>
        <dbReference type="EMBL" id="KAL2463133.1"/>
    </source>
</evidence>
<organism evidence="1 2">
    <name type="scientific">Forsythia ovata</name>
    <dbReference type="NCBI Taxonomy" id="205694"/>
    <lineage>
        <taxon>Eukaryota</taxon>
        <taxon>Viridiplantae</taxon>
        <taxon>Streptophyta</taxon>
        <taxon>Embryophyta</taxon>
        <taxon>Tracheophyta</taxon>
        <taxon>Spermatophyta</taxon>
        <taxon>Magnoliopsida</taxon>
        <taxon>eudicotyledons</taxon>
        <taxon>Gunneridae</taxon>
        <taxon>Pentapetalae</taxon>
        <taxon>asterids</taxon>
        <taxon>lamiids</taxon>
        <taxon>Lamiales</taxon>
        <taxon>Oleaceae</taxon>
        <taxon>Forsythieae</taxon>
        <taxon>Forsythia</taxon>
    </lineage>
</organism>
<protein>
    <submittedName>
        <fullName evidence="1">Uncharacterized protein</fullName>
    </submittedName>
</protein>
<evidence type="ECO:0000313" key="2">
    <source>
        <dbReference type="Proteomes" id="UP001604277"/>
    </source>
</evidence>
<name>A0ABD1PIG6_9LAMI</name>
<accession>A0ABD1PIG6</accession>
<sequence length="206" mass="23435">MGKPSRKFEKKIDDLLEKLQSGGGWPLLVVADVCGGKWRRGEPVGGWQMSRRWWRQRGVGSTRMVMAGNTFGQSGRGWPLLVVGRCVRRGWWWGCGLSDSCGLSDWREWWLARRGWWWPETPSAMEFAGREGESWMGLWKMVWKLGIVNVTWTNPRGVFVYSHHATSTVGVIKFAHCGQENGADPRRADKAGYSFLVRCVVFTGPD</sequence>
<proteinExistence type="predicted"/>
<keyword evidence="2" id="KW-1185">Reference proteome</keyword>
<dbReference type="AlphaFoldDB" id="A0ABD1PIG6"/>